<dbReference type="Pfam" id="PF23343">
    <property type="entry name" value="REP_ORF2-G2P"/>
    <property type="match status" value="1"/>
</dbReference>
<proteinExistence type="predicted"/>
<protein>
    <recommendedName>
        <fullName evidence="1">Replication-associated protein ORF2/G2P domain-containing protein</fullName>
    </recommendedName>
</protein>
<name>C2K014_LACRM</name>
<evidence type="ECO:0000313" key="2">
    <source>
        <dbReference type="EMBL" id="EEN79301.1"/>
    </source>
</evidence>
<keyword evidence="3" id="KW-1185">Reference proteome</keyword>
<accession>C2K014</accession>
<sequence>MMQKGHRTRVKPKLPSFSNVKALKYGNTLEMTNSISDSSPILVLPNHQYMVRRTGQIKNMQPKSVTRADDIASVKRTMRKLRRLVIANFNGGADQLWVTLTFKRNVQDPKDAYQAFTRFRLRMRRRYRVSYISVIEPQASGNWHFHVLMKSDDGSSLTISNDQMANMWGEGFVKVKRLHNGENVASYLMAYLTNLDIEDTDKVTGKKSKRIIKGARLVLYPRGLRIYRASKGIQRPKEMRGVKIDILCREKIANSPSAVFKSQVETNSGLILYFTTEYYRTH</sequence>
<reference evidence="2" key="1">
    <citation type="submission" date="2009-01" db="EMBL/GenBank/DDBJ databases">
        <authorList>
            <person name="Qin X."/>
            <person name="Bachman B."/>
            <person name="Battles P."/>
            <person name="Bell A."/>
            <person name="Bess C."/>
            <person name="Bickham C."/>
            <person name="Chaboub L."/>
            <person name="Chen D."/>
            <person name="Coyle M."/>
            <person name="Deiros D.R."/>
            <person name="Dinh H."/>
            <person name="Forbes L."/>
            <person name="Fowler G."/>
            <person name="Francisco L."/>
            <person name="Fu Q."/>
            <person name="Gubbala S."/>
            <person name="Hale W."/>
            <person name="Han Y."/>
            <person name="Hemphill L."/>
            <person name="Highlander S.K."/>
            <person name="Hirani K."/>
            <person name="Hogues M."/>
            <person name="Jackson L."/>
            <person name="Jakkamsetti A."/>
            <person name="Javaid M."/>
            <person name="Jiang H."/>
            <person name="Korchina V."/>
            <person name="Kovar C."/>
            <person name="Lara F."/>
            <person name="Lee S."/>
            <person name="Mata R."/>
            <person name="Mathew T."/>
            <person name="Moen C."/>
            <person name="Morales K."/>
            <person name="Munidasa M."/>
            <person name="Nazareth L."/>
            <person name="Ngo R."/>
            <person name="Nguyen L."/>
            <person name="Okwuonu G."/>
            <person name="Ongeri F."/>
            <person name="Patil S."/>
            <person name="Petrosino J."/>
            <person name="Pham C."/>
            <person name="Pham P."/>
            <person name="Pu L.-L."/>
            <person name="Puazo M."/>
            <person name="Raj R."/>
            <person name="Reid J."/>
            <person name="Rouhana J."/>
            <person name="Saada N."/>
            <person name="Shang Y."/>
            <person name="Simmons D."/>
            <person name="Thornton R."/>
            <person name="Warren J."/>
            <person name="Weissenberger G."/>
            <person name="Zhang J."/>
            <person name="Zhang L."/>
            <person name="Zhou C."/>
            <person name="Zhu D."/>
            <person name="Muzny D."/>
            <person name="Worley K."/>
            <person name="Gibbs R."/>
        </authorList>
    </citation>
    <scope>NUCLEOTIDE SEQUENCE [LARGE SCALE GENOMIC DNA]</scope>
    <source>
        <strain evidence="2">LMS2-1</strain>
    </source>
</reference>
<organism evidence="2 3">
    <name type="scientific">Lacticaseibacillus rhamnosus (strain LMS2-1)</name>
    <dbReference type="NCBI Taxonomy" id="525361"/>
    <lineage>
        <taxon>Bacteria</taxon>
        <taxon>Bacillati</taxon>
        <taxon>Bacillota</taxon>
        <taxon>Bacilli</taxon>
        <taxon>Lactobacillales</taxon>
        <taxon>Lactobacillaceae</taxon>
        <taxon>Lacticaseibacillus</taxon>
    </lineage>
</organism>
<dbReference type="InterPro" id="IPR056906">
    <property type="entry name" value="ORF2/G2P_dom"/>
</dbReference>
<dbReference type="AlphaFoldDB" id="C2K014"/>
<comment type="caution">
    <text evidence="2">The sequence shown here is derived from an EMBL/GenBank/DDBJ whole genome shotgun (WGS) entry which is preliminary data.</text>
</comment>
<feature type="domain" description="Replication-associated protein ORF2/G2P" evidence="1">
    <location>
        <begin position="96"/>
        <end position="194"/>
    </location>
</feature>
<gene>
    <name evidence="2" type="ORF">HMPREF0539_2499</name>
</gene>
<dbReference type="HOGENOM" id="CLU_074776_0_0_9"/>
<dbReference type="Proteomes" id="UP000004525">
    <property type="component" value="Unassembled WGS sequence"/>
</dbReference>
<evidence type="ECO:0000259" key="1">
    <source>
        <dbReference type="Pfam" id="PF23343"/>
    </source>
</evidence>
<dbReference type="EMBL" id="ACIZ01000101">
    <property type="protein sequence ID" value="EEN79301.1"/>
    <property type="molecule type" value="Genomic_DNA"/>
</dbReference>
<evidence type="ECO:0000313" key="3">
    <source>
        <dbReference type="Proteomes" id="UP000004525"/>
    </source>
</evidence>